<sequence>MINPRIIQSKHRFISWKSGLNANQEPSESPTDTFTLLPLTPSLECHPNLMRSTKKRKL</sequence>
<accession>A0A0E9WG65</accession>
<organism evidence="1">
    <name type="scientific">Anguilla anguilla</name>
    <name type="common">European freshwater eel</name>
    <name type="synonym">Muraena anguilla</name>
    <dbReference type="NCBI Taxonomy" id="7936"/>
    <lineage>
        <taxon>Eukaryota</taxon>
        <taxon>Metazoa</taxon>
        <taxon>Chordata</taxon>
        <taxon>Craniata</taxon>
        <taxon>Vertebrata</taxon>
        <taxon>Euteleostomi</taxon>
        <taxon>Actinopterygii</taxon>
        <taxon>Neopterygii</taxon>
        <taxon>Teleostei</taxon>
        <taxon>Anguilliformes</taxon>
        <taxon>Anguillidae</taxon>
        <taxon>Anguilla</taxon>
    </lineage>
</organism>
<reference evidence="1" key="1">
    <citation type="submission" date="2014-11" db="EMBL/GenBank/DDBJ databases">
        <authorList>
            <person name="Amaro Gonzalez C."/>
        </authorList>
    </citation>
    <scope>NUCLEOTIDE SEQUENCE</scope>
</reference>
<evidence type="ECO:0000313" key="1">
    <source>
        <dbReference type="EMBL" id="JAH89266.1"/>
    </source>
</evidence>
<name>A0A0E9WG65_ANGAN</name>
<reference evidence="1" key="2">
    <citation type="journal article" date="2015" name="Fish Shellfish Immunol.">
        <title>Early steps in the European eel (Anguilla anguilla)-Vibrio vulnificus interaction in the gills: Role of the RtxA13 toxin.</title>
        <authorList>
            <person name="Callol A."/>
            <person name="Pajuelo D."/>
            <person name="Ebbesson L."/>
            <person name="Teles M."/>
            <person name="MacKenzie S."/>
            <person name="Amaro C."/>
        </authorList>
    </citation>
    <scope>NUCLEOTIDE SEQUENCE</scope>
</reference>
<dbReference type="EMBL" id="GBXM01019311">
    <property type="protein sequence ID" value="JAH89266.1"/>
    <property type="molecule type" value="Transcribed_RNA"/>
</dbReference>
<protein>
    <submittedName>
        <fullName evidence="1">Uncharacterized protein</fullName>
    </submittedName>
</protein>
<dbReference type="AlphaFoldDB" id="A0A0E9WG65"/>
<proteinExistence type="predicted"/>